<comment type="similarity">
    <text evidence="2">Belongs to the Nudix hydrolase family.</text>
</comment>
<proteinExistence type="inferred from homology"/>
<evidence type="ECO:0000313" key="4">
    <source>
        <dbReference type="EMBL" id="OGY21138.1"/>
    </source>
</evidence>
<comment type="caution">
    <text evidence="4">The sequence shown here is derived from an EMBL/GenBank/DDBJ whole genome shotgun (WGS) entry which is preliminary data.</text>
</comment>
<keyword evidence="1 2" id="KW-0378">Hydrolase</keyword>
<evidence type="ECO:0000259" key="3">
    <source>
        <dbReference type="PROSITE" id="PS51462"/>
    </source>
</evidence>
<protein>
    <recommendedName>
        <fullName evidence="3">Nudix hydrolase domain-containing protein</fullName>
    </recommendedName>
</protein>
<dbReference type="CDD" id="cd18873">
    <property type="entry name" value="NUDIX_NadM_like"/>
    <property type="match status" value="1"/>
</dbReference>
<gene>
    <name evidence="4" type="ORF">A3A65_03580</name>
</gene>
<sequence>MKIRRGEKCQTCGNRFLRNIAVDAVGVRDGKVLLIKRGNEPDKGKWALPGGLLDWDESASTAVLRELAEETGLTGKLGMFVGVYSDPKRDSFQRVTIVYEVLISDGRPKASDDATDARWYSSDGLPTLAADHSKILADYLFMKGLQQ</sequence>
<dbReference type="Proteomes" id="UP000176723">
    <property type="component" value="Unassembled WGS sequence"/>
</dbReference>
<dbReference type="InterPro" id="IPR020084">
    <property type="entry name" value="NUDIX_hydrolase_CS"/>
</dbReference>
<dbReference type="PANTHER" id="PTHR43736:SF1">
    <property type="entry name" value="DIHYDRONEOPTERIN TRIPHOSPHATE DIPHOSPHATASE"/>
    <property type="match status" value="1"/>
</dbReference>
<dbReference type="InterPro" id="IPR000086">
    <property type="entry name" value="NUDIX_hydrolase_dom"/>
</dbReference>
<dbReference type="SUPFAM" id="SSF55811">
    <property type="entry name" value="Nudix"/>
    <property type="match status" value="1"/>
</dbReference>
<dbReference type="InterPro" id="IPR020476">
    <property type="entry name" value="Nudix_hydrolase"/>
</dbReference>
<dbReference type="GO" id="GO:0016787">
    <property type="term" value="F:hydrolase activity"/>
    <property type="evidence" value="ECO:0007669"/>
    <property type="project" value="UniProtKB-KW"/>
</dbReference>
<dbReference type="Pfam" id="PF00293">
    <property type="entry name" value="NUDIX"/>
    <property type="match status" value="1"/>
</dbReference>
<dbReference type="PROSITE" id="PS00893">
    <property type="entry name" value="NUDIX_BOX"/>
    <property type="match status" value="1"/>
</dbReference>
<evidence type="ECO:0000256" key="2">
    <source>
        <dbReference type="RuleBase" id="RU003476"/>
    </source>
</evidence>
<dbReference type="PROSITE" id="PS51462">
    <property type="entry name" value="NUDIX"/>
    <property type="match status" value="1"/>
</dbReference>
<feature type="domain" description="Nudix hydrolase" evidence="3">
    <location>
        <begin position="17"/>
        <end position="142"/>
    </location>
</feature>
<organism evidence="4 5">
    <name type="scientific">Candidatus Chisholmbacteria bacterium RIFCSPLOWO2_01_FULL_49_14</name>
    <dbReference type="NCBI Taxonomy" id="1797593"/>
    <lineage>
        <taxon>Bacteria</taxon>
        <taxon>Candidatus Chisholmiibacteriota</taxon>
    </lineage>
</organism>
<dbReference type="InterPro" id="IPR015797">
    <property type="entry name" value="NUDIX_hydrolase-like_dom_sf"/>
</dbReference>
<evidence type="ECO:0000256" key="1">
    <source>
        <dbReference type="ARBA" id="ARBA00022801"/>
    </source>
</evidence>
<dbReference type="PANTHER" id="PTHR43736">
    <property type="entry name" value="ADP-RIBOSE PYROPHOSPHATASE"/>
    <property type="match status" value="1"/>
</dbReference>
<name>A0A1G1W0E1_9BACT</name>
<accession>A0A1G1W0E1</accession>
<reference evidence="4 5" key="1">
    <citation type="journal article" date="2016" name="Nat. Commun.">
        <title>Thousands of microbial genomes shed light on interconnected biogeochemical processes in an aquifer system.</title>
        <authorList>
            <person name="Anantharaman K."/>
            <person name="Brown C.T."/>
            <person name="Hug L.A."/>
            <person name="Sharon I."/>
            <person name="Castelle C.J."/>
            <person name="Probst A.J."/>
            <person name="Thomas B.C."/>
            <person name="Singh A."/>
            <person name="Wilkins M.J."/>
            <person name="Karaoz U."/>
            <person name="Brodie E.L."/>
            <person name="Williams K.H."/>
            <person name="Hubbard S.S."/>
            <person name="Banfield J.F."/>
        </authorList>
    </citation>
    <scope>NUCLEOTIDE SEQUENCE [LARGE SCALE GENOMIC DNA]</scope>
</reference>
<dbReference type="EMBL" id="MHCL01000016">
    <property type="protein sequence ID" value="OGY21138.1"/>
    <property type="molecule type" value="Genomic_DNA"/>
</dbReference>
<dbReference type="PRINTS" id="PR00502">
    <property type="entry name" value="NUDIXFAMILY"/>
</dbReference>
<dbReference type="AlphaFoldDB" id="A0A1G1W0E1"/>
<dbReference type="Gene3D" id="3.90.79.10">
    <property type="entry name" value="Nucleoside Triphosphate Pyrophosphohydrolase"/>
    <property type="match status" value="1"/>
</dbReference>
<evidence type="ECO:0000313" key="5">
    <source>
        <dbReference type="Proteomes" id="UP000176723"/>
    </source>
</evidence>
<dbReference type="STRING" id="1797593.A3A65_03580"/>